<evidence type="ECO:0000313" key="4">
    <source>
        <dbReference type="Proteomes" id="UP000247696"/>
    </source>
</evidence>
<evidence type="ECO:0008006" key="5">
    <source>
        <dbReference type="Google" id="ProtNLM"/>
    </source>
</evidence>
<dbReference type="EMBL" id="CP024988">
    <property type="protein sequence ID" value="AWT25476.1"/>
    <property type="molecule type" value="Genomic_DNA"/>
</dbReference>
<name>A0A2Z3YMS8_9CORY</name>
<dbReference type="Proteomes" id="UP000247696">
    <property type="component" value="Chromosome"/>
</dbReference>
<organism evidence="3 4">
    <name type="scientific">Corynebacterium provencense</name>
    <dbReference type="NCBI Taxonomy" id="1737425"/>
    <lineage>
        <taxon>Bacteria</taxon>
        <taxon>Bacillati</taxon>
        <taxon>Actinomycetota</taxon>
        <taxon>Actinomycetes</taxon>
        <taxon>Mycobacteriales</taxon>
        <taxon>Corynebacteriaceae</taxon>
        <taxon>Corynebacterium</taxon>
    </lineage>
</organism>
<feature type="compositionally biased region" description="Basic and acidic residues" evidence="1">
    <location>
        <begin position="305"/>
        <end position="320"/>
    </location>
</feature>
<dbReference type="STRING" id="1737425.GCA_900049755_00692"/>
<feature type="region of interest" description="Disordered" evidence="1">
    <location>
        <begin position="174"/>
        <end position="214"/>
    </location>
</feature>
<feature type="compositionally biased region" description="Low complexity" evidence="1">
    <location>
        <begin position="175"/>
        <end position="186"/>
    </location>
</feature>
<feature type="region of interest" description="Disordered" evidence="1">
    <location>
        <begin position="245"/>
        <end position="320"/>
    </location>
</feature>
<keyword evidence="2" id="KW-1133">Transmembrane helix</keyword>
<evidence type="ECO:0000256" key="1">
    <source>
        <dbReference type="SAM" id="MobiDB-lite"/>
    </source>
</evidence>
<reference evidence="4" key="1">
    <citation type="submission" date="2017-11" db="EMBL/GenBank/DDBJ databases">
        <title>Otitis media/interna in a cat caused by the recently described species Corynebacterium provencense.</title>
        <authorList>
            <person name="Kittl S."/>
            <person name="Brodard I."/>
            <person name="Rychener L."/>
            <person name="Jores J."/>
            <person name="Roosje P."/>
            <person name="Gobeli Brawand S."/>
        </authorList>
    </citation>
    <scope>NUCLEOTIDE SEQUENCE [LARGE SCALE GENOMIC DNA]</scope>
    <source>
        <strain evidence="4">17KM38</strain>
    </source>
</reference>
<proteinExistence type="predicted"/>
<dbReference type="InterPro" id="IPR023840">
    <property type="entry name" value="T7SS_Rv3446c"/>
</dbReference>
<dbReference type="KEGG" id="cpre:Csp1_06640"/>
<feature type="transmembrane region" description="Helical" evidence="2">
    <location>
        <begin position="222"/>
        <end position="242"/>
    </location>
</feature>
<keyword evidence="4" id="KW-1185">Reference proteome</keyword>
<sequence length="444" mass="46445">MSEQCPSGATGSQTGTVFRALALVESGILVNGSVVTDLLSGFTVSGDIDGTAVSGDIDGTAVSPGAVPRDSPEWRRTGIALTRLEAVRELVSEVLTARAADPELTSPNPLVPRTRFPWGVGEPHTDIIVVGDEAAVTASYLRSVGLRARVVDPTDAVKIAADLAMARAELEEIEASVSDGSRSGSRSADRDTVHVRPAYLSRPSDPDVSVDDGSAGHRVRTVAAVMTGLVVLVLCVFGVVSATGGQATSGDRALPDGVQTQAGSTWPPAGTVGSTTVGEQPRGDGEGLVPTSASAESVTPGEWNDPVRHGSHGDDPRVSRADVPVTVGLEGWTISEATRNREIWMSEDPDMRILVAAKPAPVGTQDQLDARMLTALEKVPGVRVLSRSPVDYEESTSRSVTRWQVRLIDGHQVSVGCQYRPASGDVTADRTAVCDRFTATVRVG</sequence>
<keyword evidence="2" id="KW-0812">Transmembrane</keyword>
<protein>
    <recommendedName>
        <fullName evidence="5">Type VII secretion-associated protein</fullName>
    </recommendedName>
</protein>
<dbReference type="AlphaFoldDB" id="A0A2Z3YMS8"/>
<accession>A0A2Z3YMS8</accession>
<dbReference type="OrthoDB" id="4400885at2"/>
<evidence type="ECO:0000256" key="2">
    <source>
        <dbReference type="SAM" id="Phobius"/>
    </source>
</evidence>
<gene>
    <name evidence="3" type="ORF">Csp1_06640</name>
</gene>
<evidence type="ECO:0000313" key="3">
    <source>
        <dbReference type="EMBL" id="AWT25476.1"/>
    </source>
</evidence>
<dbReference type="RefSeq" id="WP_110481063.1">
    <property type="nucleotide sequence ID" value="NZ_CP024988.1"/>
</dbReference>
<dbReference type="NCBIfam" id="TIGR03931">
    <property type="entry name" value="T7SS_Rv3446c"/>
    <property type="match status" value="1"/>
</dbReference>
<keyword evidence="2" id="KW-0472">Membrane</keyword>